<evidence type="ECO:0000313" key="1">
    <source>
        <dbReference type="EMBL" id="KRX18094.1"/>
    </source>
</evidence>
<proteinExistence type="predicted"/>
<organism evidence="1 2">
    <name type="scientific">Trichinella nelsoni</name>
    <dbReference type="NCBI Taxonomy" id="6336"/>
    <lineage>
        <taxon>Eukaryota</taxon>
        <taxon>Metazoa</taxon>
        <taxon>Ecdysozoa</taxon>
        <taxon>Nematoda</taxon>
        <taxon>Enoplea</taxon>
        <taxon>Dorylaimia</taxon>
        <taxon>Trichinellida</taxon>
        <taxon>Trichinellidae</taxon>
        <taxon>Trichinella</taxon>
    </lineage>
</organism>
<comment type="caution">
    <text evidence="1">The sequence shown here is derived from an EMBL/GenBank/DDBJ whole genome shotgun (WGS) entry which is preliminary data.</text>
</comment>
<evidence type="ECO:0000313" key="2">
    <source>
        <dbReference type="Proteomes" id="UP000054630"/>
    </source>
</evidence>
<dbReference type="AlphaFoldDB" id="A0A0V0RUD8"/>
<accession>A0A0V0RUD8</accession>
<dbReference type="Proteomes" id="UP000054630">
    <property type="component" value="Unassembled WGS sequence"/>
</dbReference>
<name>A0A0V0RUD8_9BILA</name>
<dbReference type="EMBL" id="JYDL01000078">
    <property type="protein sequence ID" value="KRX18094.1"/>
    <property type="molecule type" value="Genomic_DNA"/>
</dbReference>
<dbReference type="OrthoDB" id="10299590at2759"/>
<sequence>MDYAFCAMKYIIKVQTLTIFGHVIGKLEASQRLRTQLTLTFKTATNGTEPAKAIHCSGYGWTLEIGFRSNANWTPSVKPKQDDRNERKSIKLEQYSLALLERETLRRGRRNEESRRRLQGPIIDDQLVGGRCWAAPATEGGAANMEMEMSPS</sequence>
<gene>
    <name evidence="1" type="ORF">T07_7370</name>
</gene>
<protein>
    <submittedName>
        <fullName evidence="1">Uncharacterized protein</fullName>
    </submittedName>
</protein>
<keyword evidence="2" id="KW-1185">Reference proteome</keyword>
<reference evidence="1 2" key="1">
    <citation type="submission" date="2015-01" db="EMBL/GenBank/DDBJ databases">
        <title>Evolution of Trichinella species and genotypes.</title>
        <authorList>
            <person name="Korhonen P.K."/>
            <person name="Edoardo P."/>
            <person name="Giuseppe L.R."/>
            <person name="Gasser R.B."/>
        </authorList>
    </citation>
    <scope>NUCLEOTIDE SEQUENCE [LARGE SCALE GENOMIC DNA]</scope>
    <source>
        <strain evidence="1">ISS37</strain>
    </source>
</reference>